<evidence type="ECO:0000313" key="2">
    <source>
        <dbReference type="Proteomes" id="UP001497453"/>
    </source>
</evidence>
<proteinExistence type="predicted"/>
<dbReference type="Proteomes" id="UP001497453">
    <property type="component" value="Chromosome 2"/>
</dbReference>
<accession>A0ABP1D3K5</accession>
<protein>
    <submittedName>
        <fullName evidence="1">Uncharacterized protein</fullName>
    </submittedName>
</protein>
<reference evidence="2" key="1">
    <citation type="submission" date="2024-04" db="EMBL/GenBank/DDBJ databases">
        <authorList>
            <person name="Shaw F."/>
            <person name="Minotto A."/>
        </authorList>
    </citation>
    <scope>NUCLEOTIDE SEQUENCE [LARGE SCALE GENOMIC DNA]</scope>
</reference>
<evidence type="ECO:0000313" key="1">
    <source>
        <dbReference type="EMBL" id="CAL1702441.1"/>
    </source>
</evidence>
<keyword evidence="2" id="KW-1185">Reference proteome</keyword>
<sequence>MIYYQRFLGFTILTPDNVGVLLRGADEVPVVVEGATRSPGDAGFVGSGFTMAPLVAALGVDVEDDEVVTPIGFGGSEGWSGTSGFDCSNCRSLASIFAILSSVL</sequence>
<name>A0ABP1D3K5_9APHY</name>
<gene>
    <name evidence="1" type="ORF">GFSPODELE1_LOCUS4046</name>
</gene>
<organism evidence="1 2">
    <name type="scientific">Somion occarium</name>
    <dbReference type="NCBI Taxonomy" id="3059160"/>
    <lineage>
        <taxon>Eukaryota</taxon>
        <taxon>Fungi</taxon>
        <taxon>Dikarya</taxon>
        <taxon>Basidiomycota</taxon>
        <taxon>Agaricomycotina</taxon>
        <taxon>Agaricomycetes</taxon>
        <taxon>Polyporales</taxon>
        <taxon>Cerrenaceae</taxon>
        <taxon>Somion</taxon>
    </lineage>
</organism>
<dbReference type="EMBL" id="OZ037945">
    <property type="protein sequence ID" value="CAL1702441.1"/>
    <property type="molecule type" value="Genomic_DNA"/>
</dbReference>